<accession>A0AAN9ECX2</accession>
<comment type="caution">
    <text evidence="1">The sequence shown here is derived from an EMBL/GenBank/DDBJ whole genome shotgun (WGS) entry which is preliminary data.</text>
</comment>
<dbReference type="PANTHER" id="PTHR10826">
    <property type="entry name" value="COMPLEMENT COMPONENT 1"/>
    <property type="match status" value="1"/>
</dbReference>
<dbReference type="PANTHER" id="PTHR10826:SF36">
    <property type="entry name" value="OS08G0439900 PROTEIN"/>
    <property type="match status" value="1"/>
</dbReference>
<name>A0AAN9ECX2_CROPI</name>
<protein>
    <recommendedName>
        <fullName evidence="3">Mitochondrial glycoprotein</fullName>
    </recommendedName>
</protein>
<dbReference type="SUPFAM" id="SSF54529">
    <property type="entry name" value="Mitochondrial glycoprotein MAM33-like"/>
    <property type="match status" value="1"/>
</dbReference>
<dbReference type="FunFam" id="3.10.280.10:FF:000003">
    <property type="entry name" value="Mitochondrial glycoprotein"/>
    <property type="match status" value="1"/>
</dbReference>
<dbReference type="AlphaFoldDB" id="A0AAN9ECX2"/>
<dbReference type="InterPro" id="IPR036561">
    <property type="entry name" value="MAM33_sf"/>
</dbReference>
<organism evidence="1 2">
    <name type="scientific">Crotalaria pallida</name>
    <name type="common">Smooth rattlebox</name>
    <name type="synonym">Crotalaria striata</name>
    <dbReference type="NCBI Taxonomy" id="3830"/>
    <lineage>
        <taxon>Eukaryota</taxon>
        <taxon>Viridiplantae</taxon>
        <taxon>Streptophyta</taxon>
        <taxon>Embryophyta</taxon>
        <taxon>Tracheophyta</taxon>
        <taxon>Spermatophyta</taxon>
        <taxon>Magnoliopsida</taxon>
        <taxon>eudicotyledons</taxon>
        <taxon>Gunneridae</taxon>
        <taxon>Pentapetalae</taxon>
        <taxon>rosids</taxon>
        <taxon>fabids</taxon>
        <taxon>Fabales</taxon>
        <taxon>Fabaceae</taxon>
        <taxon>Papilionoideae</taxon>
        <taxon>50 kb inversion clade</taxon>
        <taxon>genistoids sensu lato</taxon>
        <taxon>core genistoids</taxon>
        <taxon>Crotalarieae</taxon>
        <taxon>Crotalaria</taxon>
    </lineage>
</organism>
<dbReference type="EMBL" id="JAYWIO010000006">
    <property type="protein sequence ID" value="KAK7255147.1"/>
    <property type="molecule type" value="Genomic_DNA"/>
</dbReference>
<sequence>MAATRAFRSLRKTLTNPKLDRYHNINQNQLLVQIQSCPQLPLGRTYISDMRKSAFEGNILRLLRQEIQYELQSHPPQQPITKFDSFTVDGRPGERWIRLKRQYADEDIKVEVTMFDGSAPAPSASESGSVANADDMQLHITLIVSISKGEGDRVLEIACSAWPDSIEINRLFIRTNKKLAAEPYAGPDFKELDDDLQDSLYDFLEVRGVDDKLAVFLHEYMKNKDKAEFRGWMERVKSFIERK</sequence>
<evidence type="ECO:0000313" key="2">
    <source>
        <dbReference type="Proteomes" id="UP001372338"/>
    </source>
</evidence>
<evidence type="ECO:0008006" key="3">
    <source>
        <dbReference type="Google" id="ProtNLM"/>
    </source>
</evidence>
<reference evidence="1 2" key="1">
    <citation type="submission" date="2024-01" db="EMBL/GenBank/DDBJ databases">
        <title>The genomes of 5 underutilized Papilionoideae crops provide insights into root nodulation and disease resistanc.</title>
        <authorList>
            <person name="Yuan L."/>
        </authorList>
    </citation>
    <scope>NUCLEOTIDE SEQUENCE [LARGE SCALE GENOMIC DNA]</scope>
    <source>
        <strain evidence="1">ZHUSHIDOU_FW_LH</strain>
        <tissue evidence="1">Leaf</tissue>
    </source>
</reference>
<evidence type="ECO:0000313" key="1">
    <source>
        <dbReference type="EMBL" id="KAK7255147.1"/>
    </source>
</evidence>
<proteinExistence type="predicted"/>
<dbReference type="Pfam" id="PF02330">
    <property type="entry name" value="MAM33"/>
    <property type="match status" value="1"/>
</dbReference>
<dbReference type="Proteomes" id="UP001372338">
    <property type="component" value="Unassembled WGS sequence"/>
</dbReference>
<dbReference type="InterPro" id="IPR003428">
    <property type="entry name" value="MAM33"/>
</dbReference>
<dbReference type="GO" id="GO:0005759">
    <property type="term" value="C:mitochondrial matrix"/>
    <property type="evidence" value="ECO:0007669"/>
    <property type="project" value="InterPro"/>
</dbReference>
<gene>
    <name evidence="1" type="ORF">RIF29_28551</name>
</gene>
<keyword evidence="2" id="KW-1185">Reference proteome</keyword>
<dbReference type="Gene3D" id="3.10.280.10">
    <property type="entry name" value="Mitochondrial glycoprotein"/>
    <property type="match status" value="1"/>
</dbReference>